<feature type="coiled-coil region" evidence="2">
    <location>
        <begin position="517"/>
        <end position="544"/>
    </location>
</feature>
<feature type="compositionally biased region" description="Polar residues" evidence="3">
    <location>
        <begin position="308"/>
        <end position="320"/>
    </location>
</feature>
<dbReference type="AlphaFoldDB" id="A0A0U1LXI6"/>
<dbReference type="PANTHER" id="PTHR21601:SF0">
    <property type="entry name" value="PROTEIN SPA2-RELATED"/>
    <property type="match status" value="1"/>
</dbReference>
<keyword evidence="6" id="KW-1185">Reference proteome</keyword>
<dbReference type="PANTHER" id="PTHR21601">
    <property type="entry name" value="SPA2 PROTEIN"/>
    <property type="match status" value="1"/>
</dbReference>
<dbReference type="OMA" id="VPNKSIM"/>
<protein>
    <submittedName>
        <fullName evidence="5">Protein SPA2</fullName>
    </submittedName>
</protein>
<dbReference type="STRING" id="28573.A0A0U1LXI6"/>
<dbReference type="GO" id="GO:0005826">
    <property type="term" value="C:actomyosin contractile ring"/>
    <property type="evidence" value="ECO:0007669"/>
    <property type="project" value="TreeGrafter"/>
</dbReference>
<feature type="compositionally biased region" description="Polar residues" evidence="3">
    <location>
        <begin position="731"/>
        <end position="740"/>
    </location>
</feature>
<feature type="compositionally biased region" description="Pro residues" evidence="3">
    <location>
        <begin position="168"/>
        <end position="180"/>
    </location>
</feature>
<feature type="compositionally biased region" description="Polar residues" evidence="3">
    <location>
        <begin position="84"/>
        <end position="94"/>
    </location>
</feature>
<dbReference type="Gene3D" id="1.20.120.330">
    <property type="entry name" value="Nucleotidyltransferases domain 2"/>
    <property type="match status" value="1"/>
</dbReference>
<reference evidence="5 6" key="1">
    <citation type="submission" date="2015-04" db="EMBL/GenBank/DDBJ databases">
        <authorList>
            <person name="Syromyatnikov M.Y."/>
            <person name="Popov V.N."/>
        </authorList>
    </citation>
    <scope>NUCLEOTIDE SEQUENCE [LARGE SCALE GENOMIC DNA]</scope>
    <source>
        <strain evidence="5">WF-38-12</strain>
    </source>
</reference>
<evidence type="ECO:0000313" key="5">
    <source>
        <dbReference type="EMBL" id="CRG88098.1"/>
    </source>
</evidence>
<feature type="compositionally biased region" description="Pro residues" evidence="3">
    <location>
        <begin position="249"/>
        <end position="258"/>
    </location>
</feature>
<feature type="region of interest" description="Disordered" evidence="3">
    <location>
        <begin position="221"/>
        <end position="358"/>
    </location>
</feature>
<feature type="compositionally biased region" description="Polar residues" evidence="3">
    <location>
        <begin position="1"/>
        <end position="10"/>
    </location>
</feature>
<dbReference type="GO" id="GO:0005078">
    <property type="term" value="F:MAP-kinase scaffold activity"/>
    <property type="evidence" value="ECO:0007669"/>
    <property type="project" value="TreeGrafter"/>
</dbReference>
<evidence type="ECO:0000256" key="2">
    <source>
        <dbReference type="SAM" id="Coils"/>
    </source>
</evidence>
<dbReference type="Pfam" id="PF23742">
    <property type="entry name" value="VBS_C3G9"/>
    <property type="match status" value="1"/>
</dbReference>
<dbReference type="Proteomes" id="UP000054383">
    <property type="component" value="Unassembled WGS sequence"/>
</dbReference>
<keyword evidence="2" id="KW-0175">Coiled coil</keyword>
<sequence>MNGRNGTMSPVSADDSEWSGIGQYQLGLKQDPPFSPTMSNRGTLATPPVSAGPVSPGSMGLNVAQPAPRRPGDPGNPSPPNSVAARSSVGTLSDQHGGRHRRIEEALAQHYNALRRYLGNPYQSERAAMKTNKARDKLLRLSPTQFHELSTDVFDELVRRQQASGGPNRPPRPDIPPFLPPREDFHEKRNQARQKLASLQGPRFRDLATDVFCELERRFPQFAGPDMPRMGSPAGSMRGGPFRPGSNGLPPPGFPGGPRPGSRGPGPAGRGYPPGGPPGGRFPPRQQSLSGGSIGMSPGDENGPLPKSFQSNTMVPNKSTLVEDDDDDLDDDYDGRSDAFGLDVLQSRRGTTATIGDKKLLADSQAQTASLQERVDELESLMKSKDQEISRLQEEHEKSQTSTSEREEWESLKAELESKVADVENANTYLQSRIDELQENHSSREQDLLQQIEAAHGAGGDAELQKRYEELESRHQSLQVELQEHHNTTEEVRRDAATFLKEMRAMSERSNATWEREEKLSRDVNRLEEEVKEWKSRYVKAKTQLRHLRTSSVGISNFHPDVGNFAKENELMQPNGMVKDTHVTKFQISVDELLRTARSGEPGLVLDQMKVVVVAVRHIINDIDIVQKGEELPFSQKRAKSKVSTTANNLITASKNFANSSGLSPVSLLDAAASHLSTAVIELLRQVKISASPAEDLEEEDEDNIAPMQSPGYFSVAPSQGRLSNNGSVYSAISSPSNRPRSIAHSRHTMSRSGIPGVQALAVGKPHYGLRPQDHELEELKLYLEDQTEGLIHTIQSLVASIRSEEPISSIGGHIATISAVVGNVVSSTDQAMDKAEISPTVRERLGPVVQTLAECSDRLSRTGAEGEEVDSPEHLREITSKLPPIAFEIARETKELVQRIGQLELDQGDDEFR</sequence>
<evidence type="ECO:0000259" key="4">
    <source>
        <dbReference type="SMART" id="SM00555"/>
    </source>
</evidence>
<dbReference type="SMART" id="SM00555">
    <property type="entry name" value="GIT"/>
    <property type="match status" value="2"/>
</dbReference>
<feature type="region of interest" description="Disordered" evidence="3">
    <location>
        <begin position="731"/>
        <end position="750"/>
    </location>
</feature>
<feature type="domain" description="GIT Spa2 homology (SHD)" evidence="4">
    <location>
        <begin position="192"/>
        <end position="222"/>
    </location>
</feature>
<dbReference type="InterPro" id="IPR022018">
    <property type="entry name" value="GIT1_C"/>
</dbReference>
<evidence type="ECO:0000256" key="3">
    <source>
        <dbReference type="SAM" id="MobiDB-lite"/>
    </source>
</evidence>
<keyword evidence="1" id="KW-0677">Repeat</keyword>
<dbReference type="InterPro" id="IPR039892">
    <property type="entry name" value="Spa2/Sph1"/>
</dbReference>
<dbReference type="GO" id="GO:1902716">
    <property type="term" value="C:cell cortex of growing cell tip"/>
    <property type="evidence" value="ECO:0007669"/>
    <property type="project" value="TreeGrafter"/>
</dbReference>
<dbReference type="EMBL" id="CVMT01000004">
    <property type="protein sequence ID" value="CRG88098.1"/>
    <property type="molecule type" value="Genomic_DNA"/>
</dbReference>
<feature type="compositionally biased region" description="Acidic residues" evidence="3">
    <location>
        <begin position="322"/>
        <end position="333"/>
    </location>
</feature>
<accession>A0A0U1LXI6</accession>
<dbReference type="InterPro" id="IPR013724">
    <property type="entry name" value="GIT_SHD"/>
</dbReference>
<dbReference type="Pfam" id="PF12205">
    <property type="entry name" value="GIT1_C"/>
    <property type="match status" value="1"/>
</dbReference>
<feature type="domain" description="GIT Spa2 homology (SHD)" evidence="4">
    <location>
        <begin position="134"/>
        <end position="164"/>
    </location>
</feature>
<feature type="compositionally biased region" description="Low complexity" evidence="3">
    <location>
        <begin position="47"/>
        <end position="58"/>
    </location>
</feature>
<proteinExistence type="predicted"/>
<evidence type="ECO:0000256" key="1">
    <source>
        <dbReference type="ARBA" id="ARBA00022737"/>
    </source>
</evidence>
<evidence type="ECO:0000313" key="6">
    <source>
        <dbReference type="Proteomes" id="UP000054383"/>
    </source>
</evidence>
<dbReference type="Pfam" id="PF08518">
    <property type="entry name" value="GIT_SHD"/>
    <property type="match status" value="2"/>
</dbReference>
<feature type="compositionally biased region" description="Gly residues" evidence="3">
    <location>
        <begin position="263"/>
        <end position="273"/>
    </location>
</feature>
<feature type="region of interest" description="Disordered" evidence="3">
    <location>
        <begin position="1"/>
        <end position="103"/>
    </location>
</feature>
<name>A0A0U1LXI6_TALIS</name>
<dbReference type="OrthoDB" id="5588096at2759"/>
<gene>
    <name evidence="5" type="ORF">PISL3812_05125</name>
</gene>
<feature type="region of interest" description="Disordered" evidence="3">
    <location>
        <begin position="161"/>
        <end position="183"/>
    </location>
</feature>
<feature type="region of interest" description="Disordered" evidence="3">
    <location>
        <begin position="381"/>
        <end position="409"/>
    </location>
</feature>
<organism evidence="5 6">
    <name type="scientific">Talaromyces islandicus</name>
    <name type="common">Penicillium islandicum</name>
    <dbReference type="NCBI Taxonomy" id="28573"/>
    <lineage>
        <taxon>Eukaryota</taxon>
        <taxon>Fungi</taxon>
        <taxon>Dikarya</taxon>
        <taxon>Ascomycota</taxon>
        <taxon>Pezizomycotina</taxon>
        <taxon>Eurotiomycetes</taxon>
        <taxon>Eurotiomycetidae</taxon>
        <taxon>Eurotiales</taxon>
        <taxon>Trichocomaceae</taxon>
        <taxon>Talaromyces</taxon>
        <taxon>Talaromyces sect. Islandici</taxon>
    </lineage>
</organism>
<dbReference type="InterPro" id="IPR056439">
    <property type="entry name" value="VBS_C3G9"/>
</dbReference>